<proteinExistence type="predicted"/>
<dbReference type="Pfam" id="PF20516">
    <property type="entry name" value="PDDEXK_12"/>
    <property type="match status" value="1"/>
</dbReference>
<accession>A0A2T2N0R9</accession>
<evidence type="ECO:0000256" key="1">
    <source>
        <dbReference type="SAM" id="MobiDB-lite"/>
    </source>
</evidence>
<dbReference type="Proteomes" id="UP000240883">
    <property type="component" value="Unassembled WGS sequence"/>
</dbReference>
<organism evidence="3 4">
    <name type="scientific">Corynespora cassiicola Philippines</name>
    <dbReference type="NCBI Taxonomy" id="1448308"/>
    <lineage>
        <taxon>Eukaryota</taxon>
        <taxon>Fungi</taxon>
        <taxon>Dikarya</taxon>
        <taxon>Ascomycota</taxon>
        <taxon>Pezizomycotina</taxon>
        <taxon>Dothideomycetes</taxon>
        <taxon>Pleosporomycetidae</taxon>
        <taxon>Pleosporales</taxon>
        <taxon>Corynesporascaceae</taxon>
        <taxon>Corynespora</taxon>
    </lineage>
</organism>
<reference evidence="3 4" key="1">
    <citation type="journal article" date="2018" name="Front. Microbiol.">
        <title>Genome-Wide Analysis of Corynespora cassiicola Leaf Fall Disease Putative Effectors.</title>
        <authorList>
            <person name="Lopez D."/>
            <person name="Ribeiro S."/>
            <person name="Label P."/>
            <person name="Fumanal B."/>
            <person name="Venisse J.S."/>
            <person name="Kohler A."/>
            <person name="de Oliveira R.R."/>
            <person name="Labutti K."/>
            <person name="Lipzen A."/>
            <person name="Lail K."/>
            <person name="Bauer D."/>
            <person name="Ohm R.A."/>
            <person name="Barry K.W."/>
            <person name="Spatafora J."/>
            <person name="Grigoriev I.V."/>
            <person name="Martin F.M."/>
            <person name="Pujade-Renaud V."/>
        </authorList>
    </citation>
    <scope>NUCLEOTIDE SEQUENCE [LARGE SCALE GENOMIC DNA]</scope>
    <source>
        <strain evidence="3 4">Philippines</strain>
    </source>
</reference>
<dbReference type="InterPro" id="IPR046797">
    <property type="entry name" value="PDDEXK_12"/>
</dbReference>
<gene>
    <name evidence="3" type="ORF">BS50DRAFT_594977</name>
</gene>
<evidence type="ECO:0000313" key="4">
    <source>
        <dbReference type="Proteomes" id="UP000240883"/>
    </source>
</evidence>
<sequence>MASEWGFVCSWASASPSCASIGTSAPLSVPASVGRAAGSTHIAPASPPLSIPPKKSSRILRPVSQSLYRKRKGYTNPSVSNCDTMPSPRKRIRTQDDQRSITTATSALSDIQLPPTASSRSSSPNKIRANSPVRELRDIYRFATPPLKYTTSVDEKTPQSVRDMLRCLPLHGVGTIPDSLKDTISVALPYEDIPEYAFKLSDTTDVSAAKELWKTAMSTISRAKSCFIDNEPEGPWLTIANKLLEDVFAQPELEEMLCVKDVQYSDINSPTLLPHVHNTAIPTKKADLAVAISAHAPTTTDVYTALRTSDPTMRLSQMSETSVSRLALPGCIEVGEPGKSYLEASLQLGVWCFAGLAKHDELKMRSGMKTPRTNQEEGTSVEEVHSTAESNMPAGERDPANAECHLPIFGWTAIGMDWKLHIAYRDTTDNGVVVLGPLDSGGLGSVAAFFKLFQTATALAKWAKGTYWGEFRRMVGTQST</sequence>
<dbReference type="STRING" id="1448308.A0A2T2N0R9"/>
<feature type="compositionally biased region" description="Polar residues" evidence="1">
    <location>
        <begin position="100"/>
        <end position="125"/>
    </location>
</feature>
<name>A0A2T2N0R9_CORCC</name>
<dbReference type="EMBL" id="KZ678170">
    <property type="protein sequence ID" value="PSN59033.1"/>
    <property type="molecule type" value="Genomic_DNA"/>
</dbReference>
<evidence type="ECO:0000313" key="3">
    <source>
        <dbReference type="EMBL" id="PSN59033.1"/>
    </source>
</evidence>
<feature type="domain" description="PD-(D/E)XK nuclease-like" evidence="2">
    <location>
        <begin position="195"/>
        <end position="468"/>
    </location>
</feature>
<feature type="compositionally biased region" description="Polar residues" evidence="1">
    <location>
        <begin position="75"/>
        <end position="84"/>
    </location>
</feature>
<keyword evidence="4" id="KW-1185">Reference proteome</keyword>
<feature type="region of interest" description="Disordered" evidence="1">
    <location>
        <begin position="38"/>
        <end position="130"/>
    </location>
</feature>
<dbReference type="OrthoDB" id="4161186at2759"/>
<evidence type="ECO:0000259" key="2">
    <source>
        <dbReference type="Pfam" id="PF20516"/>
    </source>
</evidence>
<dbReference type="AlphaFoldDB" id="A0A2T2N0R9"/>
<protein>
    <recommendedName>
        <fullName evidence="2">PD-(D/E)XK nuclease-like domain-containing protein</fullName>
    </recommendedName>
</protein>